<dbReference type="EMBL" id="CP022011">
    <property type="protein sequence ID" value="QDJ13979.1"/>
    <property type="molecule type" value="Genomic_DNA"/>
</dbReference>
<dbReference type="Proteomes" id="UP000955338">
    <property type="component" value="Chromosome"/>
</dbReference>
<evidence type="ECO:0000313" key="2">
    <source>
        <dbReference type="Proteomes" id="UP000955338"/>
    </source>
</evidence>
<gene>
    <name evidence="1" type="ORF">CEP48_00335</name>
</gene>
<evidence type="ECO:0000313" key="1">
    <source>
        <dbReference type="EMBL" id="QDJ13979.1"/>
    </source>
</evidence>
<proteinExistence type="predicted"/>
<protein>
    <submittedName>
        <fullName evidence="1">Uncharacterized protein</fullName>
    </submittedName>
</protein>
<reference evidence="1" key="1">
    <citation type="submission" date="2017-06" db="EMBL/GenBank/DDBJ databases">
        <title>Genome sequencing of pathogenic and non-pathogenic strains within Bisgaard taxon 40.</title>
        <authorList>
            <person name="Ladner J.T."/>
            <person name="Lovett S.P."/>
            <person name="Koroleva G."/>
            <person name="Lorch J.M."/>
        </authorList>
    </citation>
    <scope>NUCLEOTIDE SEQUENCE</scope>
    <source>
        <strain evidence="1">27576-1-I1</strain>
    </source>
</reference>
<organism evidence="1 2">
    <name type="scientific">Mergibacter septicus</name>
    <dbReference type="NCBI Taxonomy" id="221402"/>
    <lineage>
        <taxon>Bacteria</taxon>
        <taxon>Pseudomonadati</taxon>
        <taxon>Pseudomonadota</taxon>
        <taxon>Gammaproteobacteria</taxon>
        <taxon>Pasteurellales</taxon>
        <taxon>Pasteurellaceae</taxon>
        <taxon>Mergibacter</taxon>
    </lineage>
</organism>
<sequence length="184" mass="21456">MNDFLIPTKEIHFSPDEEIKFNKIMPNVIHLLRYSRLGECIQNNIIMPDAFRLRKLKSGKLEKTISLFQMLQIFSTLEEESQSFLNFLSSKPNTSFIFDDKTRTIRLIREKLRKACMKNKEMLDLIEITQTTPSKSSPIAHHWDIRSNNFDAIYHILSDCSEIIDHVYSYNAVGSSIDKLKIAN</sequence>
<dbReference type="RefSeq" id="WP_261919938.1">
    <property type="nucleotide sequence ID" value="NZ_CP022011.1"/>
</dbReference>
<accession>A0A8E3MFM2</accession>
<name>A0A8E3MFM2_9PAST</name>
<keyword evidence="2" id="KW-1185">Reference proteome</keyword>
<dbReference type="AlphaFoldDB" id="A0A8E3MFM2"/>